<dbReference type="Gene3D" id="6.10.340.10">
    <property type="match status" value="1"/>
</dbReference>
<dbReference type="EMBL" id="CP036317">
    <property type="protein sequence ID" value="QDV17941.1"/>
    <property type="molecule type" value="Genomic_DNA"/>
</dbReference>
<dbReference type="EC" id="3.1.3.3" evidence="4"/>
<proteinExistence type="predicted"/>
<dbReference type="PROSITE" id="PS50885">
    <property type="entry name" value="HAMP"/>
    <property type="match status" value="1"/>
</dbReference>
<dbReference type="AlphaFoldDB" id="A0A518FNK9"/>
<dbReference type="InterPro" id="IPR001932">
    <property type="entry name" value="PPM-type_phosphatase-like_dom"/>
</dbReference>
<dbReference type="GO" id="GO:0007165">
    <property type="term" value="P:signal transduction"/>
    <property type="evidence" value="ECO:0007669"/>
    <property type="project" value="InterPro"/>
</dbReference>
<dbReference type="Pfam" id="PF07228">
    <property type="entry name" value="SpoIIE"/>
    <property type="match status" value="1"/>
</dbReference>
<keyword evidence="2" id="KW-1133">Transmembrane helix</keyword>
<dbReference type="SUPFAM" id="SSF158472">
    <property type="entry name" value="HAMP domain-like"/>
    <property type="match status" value="1"/>
</dbReference>
<dbReference type="PANTHER" id="PTHR43156:SF2">
    <property type="entry name" value="STAGE II SPORULATION PROTEIN E"/>
    <property type="match status" value="1"/>
</dbReference>
<dbReference type="GO" id="GO:0016791">
    <property type="term" value="F:phosphatase activity"/>
    <property type="evidence" value="ECO:0007669"/>
    <property type="project" value="TreeGrafter"/>
</dbReference>
<evidence type="ECO:0000256" key="2">
    <source>
        <dbReference type="SAM" id="Phobius"/>
    </source>
</evidence>
<feature type="domain" description="HAMP" evidence="3">
    <location>
        <begin position="202"/>
        <end position="254"/>
    </location>
</feature>
<gene>
    <name evidence="4" type="primary">rsbU_2</name>
    <name evidence="4" type="ORF">Pan153_25970</name>
</gene>
<dbReference type="SUPFAM" id="SSF81606">
    <property type="entry name" value="PP2C-like"/>
    <property type="match status" value="1"/>
</dbReference>
<evidence type="ECO:0000313" key="4">
    <source>
        <dbReference type="EMBL" id="QDV17941.1"/>
    </source>
</evidence>
<dbReference type="InterPro" id="IPR036457">
    <property type="entry name" value="PPM-type-like_dom_sf"/>
</dbReference>
<organism evidence="4 5">
    <name type="scientific">Gimesia panareensis</name>
    <dbReference type="NCBI Taxonomy" id="2527978"/>
    <lineage>
        <taxon>Bacteria</taxon>
        <taxon>Pseudomonadati</taxon>
        <taxon>Planctomycetota</taxon>
        <taxon>Planctomycetia</taxon>
        <taxon>Planctomycetales</taxon>
        <taxon>Planctomycetaceae</taxon>
        <taxon>Gimesia</taxon>
    </lineage>
</organism>
<evidence type="ECO:0000313" key="5">
    <source>
        <dbReference type="Proteomes" id="UP000320839"/>
    </source>
</evidence>
<reference evidence="4 5" key="1">
    <citation type="submission" date="2019-02" db="EMBL/GenBank/DDBJ databases">
        <title>Deep-cultivation of Planctomycetes and their phenomic and genomic characterization uncovers novel biology.</title>
        <authorList>
            <person name="Wiegand S."/>
            <person name="Jogler M."/>
            <person name="Boedeker C."/>
            <person name="Pinto D."/>
            <person name="Vollmers J."/>
            <person name="Rivas-Marin E."/>
            <person name="Kohn T."/>
            <person name="Peeters S.H."/>
            <person name="Heuer A."/>
            <person name="Rast P."/>
            <person name="Oberbeckmann S."/>
            <person name="Bunk B."/>
            <person name="Jeske O."/>
            <person name="Meyerdierks A."/>
            <person name="Storesund J.E."/>
            <person name="Kallscheuer N."/>
            <person name="Luecker S."/>
            <person name="Lage O.M."/>
            <person name="Pohl T."/>
            <person name="Merkel B.J."/>
            <person name="Hornburger P."/>
            <person name="Mueller R.-W."/>
            <person name="Bruemmer F."/>
            <person name="Labrenz M."/>
            <person name="Spormann A.M."/>
            <person name="Op den Camp H."/>
            <person name="Overmann J."/>
            <person name="Amann R."/>
            <person name="Jetten M.S.M."/>
            <person name="Mascher T."/>
            <person name="Medema M.H."/>
            <person name="Devos D.P."/>
            <person name="Kaster A.-K."/>
            <person name="Ovreas L."/>
            <person name="Rohde M."/>
            <person name="Galperin M.Y."/>
            <person name="Jogler C."/>
        </authorList>
    </citation>
    <scope>NUCLEOTIDE SEQUENCE [LARGE SCALE GENOMIC DNA]</scope>
    <source>
        <strain evidence="4 5">Pan153</strain>
    </source>
</reference>
<keyword evidence="1 4" id="KW-0378">Hydrolase</keyword>
<dbReference type="Gene3D" id="3.60.40.10">
    <property type="entry name" value="PPM-type phosphatase domain"/>
    <property type="match status" value="1"/>
</dbReference>
<dbReference type="SMART" id="SM00331">
    <property type="entry name" value="PP2C_SIG"/>
    <property type="match status" value="1"/>
</dbReference>
<protein>
    <submittedName>
        <fullName evidence="4">Phosphoserine phosphatase RsbU</fullName>
        <ecNumber evidence="4">3.1.3.3</ecNumber>
    </submittedName>
</protein>
<keyword evidence="2" id="KW-0812">Transmembrane</keyword>
<evidence type="ECO:0000256" key="1">
    <source>
        <dbReference type="ARBA" id="ARBA00022801"/>
    </source>
</evidence>
<sequence>MVNSGPQTTINMDPPQQPRPKRTIRFQLLLVVNTVLGIFVVVFLLFSYQRDLAARLNDKRIALEEEAATIVPTILEMRHEGQAEIQEYINTIHKQMQEIHAPEHHIVVSFDNQQRPSISDAGQSEKLIAVILQAAESTGNLTQLHDSEIMVGTFHENGVRVSVSETVDNVYGAVLSEVLNRLTGFIVLAFITGIVINLALTYIVTRPLDQLMQTVQMIGQGQLGTQSETFHSMELNYLTHEINSMSASLAAVDKVRQRQMNKARKIQENLHPRKIQVPGLEVATIYHPADEVGGDYYDVLHLENGAWLFCVADITGHGISAAMSAAVLKTLLIQASEHSSAPAEIMEFINRRFTVISPVGEFVSMQLISINPDTHAIEYASAGHEPACLLTATGEISDSETTGLLVGIEKEASWNTISLQLKQGDRLLMLTDGVSETHNPAGEMFGRKRMAALFKECQHLPVAETAEQIRSQLSHFRAGGAQQDDITILLLEMTAPDPEEN</sequence>
<dbReference type="Proteomes" id="UP000320839">
    <property type="component" value="Chromosome"/>
</dbReference>
<evidence type="ECO:0000259" key="3">
    <source>
        <dbReference type="PROSITE" id="PS50885"/>
    </source>
</evidence>
<accession>A0A518FNK9</accession>
<feature type="transmembrane region" description="Helical" evidence="2">
    <location>
        <begin position="182"/>
        <end position="204"/>
    </location>
</feature>
<feature type="transmembrane region" description="Helical" evidence="2">
    <location>
        <begin position="28"/>
        <end position="48"/>
    </location>
</feature>
<dbReference type="PANTHER" id="PTHR43156">
    <property type="entry name" value="STAGE II SPORULATION PROTEIN E-RELATED"/>
    <property type="match status" value="1"/>
</dbReference>
<dbReference type="InterPro" id="IPR052016">
    <property type="entry name" value="Bact_Sigma-Reg"/>
</dbReference>
<dbReference type="InterPro" id="IPR003660">
    <property type="entry name" value="HAMP_dom"/>
</dbReference>
<keyword evidence="2" id="KW-0472">Membrane</keyword>
<dbReference type="GO" id="GO:0016020">
    <property type="term" value="C:membrane"/>
    <property type="evidence" value="ECO:0007669"/>
    <property type="project" value="InterPro"/>
</dbReference>
<name>A0A518FNK9_9PLAN</name>